<dbReference type="SMART" id="SM00052">
    <property type="entry name" value="EAL"/>
    <property type="match status" value="1"/>
</dbReference>
<evidence type="ECO:0000259" key="4">
    <source>
        <dbReference type="PROSITE" id="PS50011"/>
    </source>
</evidence>
<protein>
    <submittedName>
        <fullName evidence="8">EAL domain-containing protein</fullName>
    </submittedName>
</protein>
<dbReference type="Pfam" id="PF13191">
    <property type="entry name" value="AAA_16"/>
    <property type="match status" value="1"/>
</dbReference>
<feature type="domain" description="EAL" evidence="6">
    <location>
        <begin position="1799"/>
        <end position="2051"/>
    </location>
</feature>
<dbReference type="GO" id="GO:0016020">
    <property type="term" value="C:membrane"/>
    <property type="evidence" value="ECO:0007669"/>
    <property type="project" value="UniProtKB-SubCell"/>
</dbReference>
<dbReference type="PROSITE" id="PS50887">
    <property type="entry name" value="GGDEF"/>
    <property type="match status" value="1"/>
</dbReference>
<dbReference type="RefSeq" id="WP_251810120.1">
    <property type="nucleotide sequence ID" value="NZ_CP101527.1"/>
</dbReference>
<dbReference type="GO" id="GO:0005524">
    <property type="term" value="F:ATP binding"/>
    <property type="evidence" value="ECO:0007669"/>
    <property type="project" value="InterPro"/>
</dbReference>
<comment type="cofactor">
    <cofactor evidence="1">
        <name>Mg(2+)</name>
        <dbReference type="ChEBI" id="CHEBI:18420"/>
    </cofactor>
</comment>
<dbReference type="InterPro" id="IPR000014">
    <property type="entry name" value="PAS"/>
</dbReference>
<feature type="domain" description="PAS" evidence="5">
    <location>
        <begin position="1501"/>
        <end position="1552"/>
    </location>
</feature>
<dbReference type="SUPFAM" id="SSF55073">
    <property type="entry name" value="Nucleotide cyclase"/>
    <property type="match status" value="1"/>
</dbReference>
<dbReference type="Pfam" id="PF01590">
    <property type="entry name" value="GAF"/>
    <property type="match status" value="1"/>
</dbReference>
<dbReference type="Gene3D" id="3.30.450.20">
    <property type="entry name" value="PAS domain"/>
    <property type="match status" value="1"/>
</dbReference>
<dbReference type="InterPro" id="IPR011009">
    <property type="entry name" value="Kinase-like_dom_sf"/>
</dbReference>
<dbReference type="InterPro" id="IPR003018">
    <property type="entry name" value="GAF"/>
</dbReference>
<dbReference type="SMART" id="SM00091">
    <property type="entry name" value="PAS"/>
    <property type="match status" value="1"/>
</dbReference>
<dbReference type="Gene3D" id="1.10.510.10">
    <property type="entry name" value="Transferase(Phosphotransferase) domain 1"/>
    <property type="match status" value="1"/>
</dbReference>
<proteinExistence type="predicted"/>
<dbReference type="InterPro" id="IPR052155">
    <property type="entry name" value="Biofilm_reg_signaling"/>
</dbReference>
<accession>A0A9E8KNT0</accession>
<dbReference type="InterPro" id="IPR029016">
    <property type="entry name" value="GAF-like_dom_sf"/>
</dbReference>
<sequence length="2061" mass="234761">MSSSQFAFKGVDILELLSRHGETCAWRAYDLNSDQPIIIKSAHSETPPLFLMERLRHEYEIGKHFNHPHIIAYRGLLQHHHRLAIVTEDFNGKPLAECIPEQGFPIGTFLDTALQIVKALIEIHSQQVIHKDINPYNIVYNEKKRLAKIIDFGMASKLSQESPAYMKTTLLGGNLPYVAPEQTGRLNRVVDHRTDFYGLGITLYEMLCGQRPFNSNDPLELVHAHLTQPIPKLSTWRKDIPPLFDELLAKLLAKQSEDRYQSAKGIKHDLEICLKQWQTTQQFESFEMGTFDRSEQLSIPQNLYGRSEEIARLTKAFETATTGLTELVLVNGFSGMGKTALVNETRKPLINRRGYFISGKFEPLKRNVPLSAITLSLQDLIQQLLAEPEARVAEYRQKFITALGDKASMLIELVPELESIIGPQPPAPDMGSNERKQVFLRLLQRFIKVVAIKDHPVVMFIDDLQWADPISLDFVKSLLVELHDCHLLLICSYRDSEIYGGHPLIETLKHIRQYTPHVQQIHLEPLKGGDITRLICDTLQYTNQQAAKLSRYVFGRTQGNPFYVTQLLKNLNQDGQLYFEPEEREWRYELTENIKKVSDHQLVDMVVSRINRLPPASKHLLQFAACVGSRFNLQQLTSVMARIEEGLTESIIKQRLAPAIESGLIISKNQWSDYDQRTSSSISNYEFLHDRVQQAAYDLAPPHKQQQHHLQIGYCLLDQLSEEQQHEQLFDIANQFNSGIEQLPDDKRLTAATICLQAAQKARQATAFESAVFYADLSIRLLGSVDAWAEHHELRFEQGLVLAECEGLCHRFSQSEQQINELQQHAKSVEEKIKLLLIQMNLVELRGQYLESIDVLLGGLALLDMHIPRDPQQQAEELGQLLQELPSRFEDINAQNLMATSETESPHHLLVMRLLMRLWTPCYITGQRNLLALVSIYLVNYSLKHGRNEITPFAYCSFALVYGFLKNDHCLAYQFGLAGAELAKECDNLIVRNRSYFLFSISINNWQNPVSKSRYWLENAFDCAIEAGDQVYASYAAYYLITDGFIQGRALTEVASDCRQYLTFLEKQKTPLFNVGLSFCRTIESTCDEDVGYAFDQLQFLKDYHQIPVFMAGYDFGSLCSRFWSNQNKDLQNVAHSALVTVQANLHGTLKVPETLFLSSMGFLQCHTDTPLTNWDELKQIIHHNQQQLKLYTDNCTSNYLHKYLLIQAELAALDDQPLEAMDLFEAAIETAGESHVLHIEALANERYARFWVSQSRTQIAAIYIKRAHYLYFHWGNRSKTQGLETEFKELLDNPTYPSFSSHDSVDTINSRTREVNESATTTNLDQQLDWLSALKASQAIMENIQSENLAYELIKIMAENTGASKAMLLLQEADELVVSAVYPEQGNRKCLQQPINRCNDFALSKSLINYVKRIRSPLLVADVRAEQRFFPIEYLRNTKVQSAMAIPLSDAGTSVGLVYFENNQMAHAFTQDRMGLVEMLGSQVITALRNARLYDELRTSEQRFRDLVEGSNQGVVIHREYRPLFINQAFADMTGYKVEELLAMRSLLELVPQRGIDQLKHLKAVIESGEKPPSHFDIEIETRDGSKLILDNMSRTIQWDNQPAIQSTLIDITSRREYEHQIEHMASHDALSHLPNRMLFQDRLHQSLAQSERHHNQGALLLLDLDRFKEINDTLGHAIGDELIKGVARRLQAHIKDSDTVARLGGDEFAIILEDVGTPDNIIAAAQRILDSLSQPFSFEDNEIYTSASIGITLFPEDSEEAQELVRFADMAMYSAKNKKGNRFCFFQHDMNQKLHRQKEISNDIRNALENDSFHLVFQPQVSAKSLRISGLEALIRWEHEGELMPPQDFLPIAEQNGLMPLIGEWALKNACLNALKWTHSEQPIILAVNVSAAQFHQSDLTASVRRILEETRFPPERLELEITESLLMQNLGAAVNTMNQLNKLGVKLSIDDFGTGYSSLSYLKRFPVHKIKIDQSFIKDLERDEDDAAIALAIIQLGHTLGMTVVAEGVESEAQLKQLQKMGCDTIQGYYFSRPIGQEDVASWIDSADIGSDNEFVMT</sequence>
<feature type="domain" description="Protein kinase" evidence="4">
    <location>
        <begin position="11"/>
        <end position="271"/>
    </location>
</feature>
<dbReference type="PANTHER" id="PTHR44757:SF2">
    <property type="entry name" value="BIOFILM ARCHITECTURE MAINTENANCE PROTEIN MBAA"/>
    <property type="match status" value="1"/>
</dbReference>
<dbReference type="SUPFAM" id="SSF52540">
    <property type="entry name" value="P-loop containing nucleoside triphosphate hydrolases"/>
    <property type="match status" value="1"/>
</dbReference>
<dbReference type="EMBL" id="CP101527">
    <property type="protein sequence ID" value="UZW74693.1"/>
    <property type="molecule type" value="Genomic_DNA"/>
</dbReference>
<dbReference type="InterPro" id="IPR001633">
    <property type="entry name" value="EAL_dom"/>
</dbReference>
<dbReference type="SUPFAM" id="SSF55785">
    <property type="entry name" value="PYP-like sensor domain (PAS domain)"/>
    <property type="match status" value="1"/>
</dbReference>
<dbReference type="SUPFAM" id="SSF141868">
    <property type="entry name" value="EAL domain-like"/>
    <property type="match status" value="1"/>
</dbReference>
<feature type="domain" description="GGDEF" evidence="7">
    <location>
        <begin position="1657"/>
        <end position="1790"/>
    </location>
</feature>
<dbReference type="FunFam" id="3.30.70.270:FF:000001">
    <property type="entry name" value="Diguanylate cyclase domain protein"/>
    <property type="match status" value="1"/>
</dbReference>
<dbReference type="InterPro" id="IPR027417">
    <property type="entry name" value="P-loop_NTPase"/>
</dbReference>
<dbReference type="InterPro" id="IPR041664">
    <property type="entry name" value="AAA_16"/>
</dbReference>
<feature type="coiled-coil region" evidence="3">
    <location>
        <begin position="812"/>
        <end position="839"/>
    </location>
</feature>
<dbReference type="PANTHER" id="PTHR44757">
    <property type="entry name" value="DIGUANYLATE CYCLASE DGCP"/>
    <property type="match status" value="1"/>
</dbReference>
<dbReference type="NCBIfam" id="TIGR00229">
    <property type="entry name" value="sensory_box"/>
    <property type="match status" value="1"/>
</dbReference>
<dbReference type="CDD" id="cd14014">
    <property type="entry name" value="STKc_PknB_like"/>
    <property type="match status" value="1"/>
</dbReference>
<dbReference type="SMART" id="SM00065">
    <property type="entry name" value="GAF"/>
    <property type="match status" value="1"/>
</dbReference>
<dbReference type="NCBIfam" id="TIGR00254">
    <property type="entry name" value="GGDEF"/>
    <property type="match status" value="1"/>
</dbReference>
<evidence type="ECO:0000256" key="2">
    <source>
        <dbReference type="ARBA" id="ARBA00004167"/>
    </source>
</evidence>
<dbReference type="CDD" id="cd00130">
    <property type="entry name" value="PAS"/>
    <property type="match status" value="1"/>
</dbReference>
<dbReference type="SUPFAM" id="SSF56112">
    <property type="entry name" value="Protein kinase-like (PK-like)"/>
    <property type="match status" value="1"/>
</dbReference>
<dbReference type="Pfam" id="PF13188">
    <property type="entry name" value="PAS_8"/>
    <property type="match status" value="1"/>
</dbReference>
<dbReference type="Pfam" id="PF00069">
    <property type="entry name" value="Pkinase"/>
    <property type="match status" value="1"/>
</dbReference>
<name>A0A9E8KNT0_9ALTE</name>
<evidence type="ECO:0000256" key="1">
    <source>
        <dbReference type="ARBA" id="ARBA00001946"/>
    </source>
</evidence>
<dbReference type="InterPro" id="IPR000160">
    <property type="entry name" value="GGDEF_dom"/>
</dbReference>
<dbReference type="Gene3D" id="3.30.450.40">
    <property type="match status" value="1"/>
</dbReference>
<dbReference type="InterPro" id="IPR043128">
    <property type="entry name" value="Rev_trsase/Diguanyl_cyclase"/>
</dbReference>
<dbReference type="KEGG" id="asem:NNL22_16985"/>
<dbReference type="CDD" id="cd01949">
    <property type="entry name" value="GGDEF"/>
    <property type="match status" value="1"/>
</dbReference>
<dbReference type="Pfam" id="PF00563">
    <property type="entry name" value="EAL"/>
    <property type="match status" value="1"/>
</dbReference>
<dbReference type="Gene3D" id="3.30.70.270">
    <property type="match status" value="1"/>
</dbReference>
<evidence type="ECO:0000259" key="5">
    <source>
        <dbReference type="PROSITE" id="PS50112"/>
    </source>
</evidence>
<evidence type="ECO:0000259" key="6">
    <source>
        <dbReference type="PROSITE" id="PS50883"/>
    </source>
</evidence>
<dbReference type="SUPFAM" id="SSF55781">
    <property type="entry name" value="GAF domain-like"/>
    <property type="match status" value="1"/>
</dbReference>
<evidence type="ECO:0000259" key="7">
    <source>
        <dbReference type="PROSITE" id="PS50887"/>
    </source>
</evidence>
<gene>
    <name evidence="8" type="ORF">NNL22_16985</name>
</gene>
<dbReference type="GO" id="GO:0004672">
    <property type="term" value="F:protein kinase activity"/>
    <property type="evidence" value="ECO:0007669"/>
    <property type="project" value="InterPro"/>
</dbReference>
<evidence type="ECO:0000256" key="3">
    <source>
        <dbReference type="SAM" id="Coils"/>
    </source>
</evidence>
<dbReference type="PROSITE" id="PS50883">
    <property type="entry name" value="EAL"/>
    <property type="match status" value="1"/>
</dbReference>
<dbReference type="SMART" id="SM00267">
    <property type="entry name" value="GGDEF"/>
    <property type="match status" value="1"/>
</dbReference>
<reference evidence="8" key="1">
    <citation type="submission" date="2022-07" db="EMBL/GenBank/DDBJ databases">
        <title>Alkalimarinus sp. nov., isolated from gut of a Alitta virens.</title>
        <authorList>
            <person name="Yang A.I."/>
            <person name="Shin N.-R."/>
        </authorList>
    </citation>
    <scope>NUCLEOTIDE SEQUENCE</scope>
    <source>
        <strain evidence="8">FA028</strain>
    </source>
</reference>
<dbReference type="InterPro" id="IPR000719">
    <property type="entry name" value="Prot_kinase_dom"/>
</dbReference>
<evidence type="ECO:0000313" key="8">
    <source>
        <dbReference type="EMBL" id="UZW74693.1"/>
    </source>
</evidence>
<comment type="subcellular location">
    <subcellularLocation>
        <location evidence="2">Membrane</location>
        <topology evidence="2">Single-pass membrane protein</topology>
    </subcellularLocation>
</comment>
<dbReference type="Gene3D" id="3.20.20.450">
    <property type="entry name" value="EAL domain"/>
    <property type="match status" value="1"/>
</dbReference>
<keyword evidence="9" id="KW-1185">Reference proteome</keyword>
<keyword evidence="3" id="KW-0175">Coiled coil</keyword>
<dbReference type="InterPro" id="IPR035965">
    <property type="entry name" value="PAS-like_dom_sf"/>
</dbReference>
<dbReference type="Proteomes" id="UP001164472">
    <property type="component" value="Chromosome"/>
</dbReference>
<dbReference type="CDD" id="cd01948">
    <property type="entry name" value="EAL"/>
    <property type="match status" value="1"/>
</dbReference>
<organism evidence="8 9">
    <name type="scientific">Alkalimarinus sediminis</name>
    <dbReference type="NCBI Taxonomy" id="1632866"/>
    <lineage>
        <taxon>Bacteria</taxon>
        <taxon>Pseudomonadati</taxon>
        <taxon>Pseudomonadota</taxon>
        <taxon>Gammaproteobacteria</taxon>
        <taxon>Alteromonadales</taxon>
        <taxon>Alteromonadaceae</taxon>
        <taxon>Alkalimarinus</taxon>
    </lineage>
</organism>
<evidence type="ECO:0000313" key="9">
    <source>
        <dbReference type="Proteomes" id="UP001164472"/>
    </source>
</evidence>
<dbReference type="Gene3D" id="3.40.50.300">
    <property type="entry name" value="P-loop containing nucleotide triphosphate hydrolases"/>
    <property type="match status" value="1"/>
</dbReference>
<dbReference type="PROSITE" id="PS50112">
    <property type="entry name" value="PAS"/>
    <property type="match status" value="1"/>
</dbReference>
<dbReference type="PROSITE" id="PS50011">
    <property type="entry name" value="PROTEIN_KINASE_DOM"/>
    <property type="match status" value="1"/>
</dbReference>
<dbReference type="InterPro" id="IPR035919">
    <property type="entry name" value="EAL_sf"/>
</dbReference>
<dbReference type="Pfam" id="PF00990">
    <property type="entry name" value="GGDEF"/>
    <property type="match status" value="1"/>
</dbReference>
<dbReference type="InterPro" id="IPR029787">
    <property type="entry name" value="Nucleotide_cyclase"/>
</dbReference>